<dbReference type="EMBL" id="CARXXK010000005">
    <property type="protein sequence ID" value="CAI6368964.1"/>
    <property type="molecule type" value="Genomic_DNA"/>
</dbReference>
<reference evidence="3 4" key="1">
    <citation type="submission" date="2023-01" db="EMBL/GenBank/DDBJ databases">
        <authorList>
            <person name="Whitehead M."/>
        </authorList>
    </citation>
    <scope>NUCLEOTIDE SEQUENCE [LARGE SCALE GENOMIC DNA]</scope>
</reference>
<dbReference type="Proteomes" id="UP001160148">
    <property type="component" value="Unassembled WGS sequence"/>
</dbReference>
<feature type="transmembrane region" description="Helical" evidence="2">
    <location>
        <begin position="66"/>
        <end position="83"/>
    </location>
</feature>
<feature type="compositionally biased region" description="Gly residues" evidence="1">
    <location>
        <begin position="284"/>
        <end position="302"/>
    </location>
</feature>
<dbReference type="Gene3D" id="2.10.90.10">
    <property type="entry name" value="Cystine-knot cytokines"/>
    <property type="match status" value="1"/>
</dbReference>
<name>A0AAV0XMR0_9HEMI</name>
<keyword evidence="2" id="KW-1133">Transmembrane helix</keyword>
<keyword evidence="4" id="KW-1185">Reference proteome</keyword>
<evidence type="ECO:0008006" key="5">
    <source>
        <dbReference type="Google" id="ProtNLM"/>
    </source>
</evidence>
<evidence type="ECO:0000256" key="2">
    <source>
        <dbReference type="SAM" id="Phobius"/>
    </source>
</evidence>
<evidence type="ECO:0000256" key="1">
    <source>
        <dbReference type="SAM" id="MobiDB-lite"/>
    </source>
</evidence>
<evidence type="ECO:0000313" key="3">
    <source>
        <dbReference type="EMBL" id="CAI6368964.1"/>
    </source>
</evidence>
<organism evidence="3 4">
    <name type="scientific">Macrosiphum euphorbiae</name>
    <name type="common">potato aphid</name>
    <dbReference type="NCBI Taxonomy" id="13131"/>
    <lineage>
        <taxon>Eukaryota</taxon>
        <taxon>Metazoa</taxon>
        <taxon>Ecdysozoa</taxon>
        <taxon>Arthropoda</taxon>
        <taxon>Hexapoda</taxon>
        <taxon>Insecta</taxon>
        <taxon>Pterygota</taxon>
        <taxon>Neoptera</taxon>
        <taxon>Paraneoptera</taxon>
        <taxon>Hemiptera</taxon>
        <taxon>Sternorrhyncha</taxon>
        <taxon>Aphidomorpha</taxon>
        <taxon>Aphidoidea</taxon>
        <taxon>Aphididae</taxon>
        <taxon>Macrosiphini</taxon>
        <taxon>Macrosiphum</taxon>
    </lineage>
</organism>
<keyword evidence="2" id="KW-0472">Membrane</keyword>
<dbReference type="InterPro" id="IPR029034">
    <property type="entry name" value="Cystine-knot_cytokine"/>
</dbReference>
<feature type="compositionally biased region" description="Basic residues" evidence="1">
    <location>
        <begin position="272"/>
        <end position="283"/>
    </location>
</feature>
<accession>A0AAV0XMR0</accession>
<protein>
    <recommendedName>
        <fullName evidence="5">Spaetzle domain-containing protein</fullName>
    </recommendedName>
</protein>
<proteinExistence type="predicted"/>
<sequence length="302" mass="33631">MAENTDSVADHRHECRGPWTTVLTTVPPWDCQWRETGLRRFYAAKDTVDSAKGIAKTMLIDRLQSLIAVLITLIGVLLANSASEPILPTDFLNETHRQSNNKSLNKNYQDWLGGEETSIEEEVADHHWLSSRKSQEYLVAVGGQEDCCPSQMEMIEPNGGSNPDGLYVELFSDGADKQRFYEVSCKPGVEGKPCLFMERKLHAHSTCVQRYSYSYAIVREENARHHHGVSSGQYNNNGGKQTFQSLFPNDNNVWKLDYIKVRSGCACMVQTPKKKQQKQRRKNGGGGGAGGSSGGGKSRSQQ</sequence>
<evidence type="ECO:0000313" key="4">
    <source>
        <dbReference type="Proteomes" id="UP001160148"/>
    </source>
</evidence>
<dbReference type="SUPFAM" id="SSF57501">
    <property type="entry name" value="Cystine-knot cytokines"/>
    <property type="match status" value="1"/>
</dbReference>
<keyword evidence="2" id="KW-0812">Transmembrane</keyword>
<feature type="region of interest" description="Disordered" evidence="1">
    <location>
        <begin position="270"/>
        <end position="302"/>
    </location>
</feature>
<gene>
    <name evidence="3" type="ORF">MEUPH1_LOCUS23261</name>
</gene>
<comment type="caution">
    <text evidence="3">The sequence shown here is derived from an EMBL/GenBank/DDBJ whole genome shotgun (WGS) entry which is preliminary data.</text>
</comment>
<dbReference type="AlphaFoldDB" id="A0AAV0XMR0"/>